<organism evidence="2 3">
    <name type="scientific">Halodesulfovibrio aestuarii</name>
    <dbReference type="NCBI Taxonomy" id="126333"/>
    <lineage>
        <taxon>Bacteria</taxon>
        <taxon>Pseudomonadati</taxon>
        <taxon>Thermodesulfobacteriota</taxon>
        <taxon>Desulfovibrionia</taxon>
        <taxon>Desulfovibrionales</taxon>
        <taxon>Desulfovibrionaceae</taxon>
        <taxon>Halodesulfovibrio</taxon>
    </lineage>
</organism>
<keyword evidence="3" id="KW-1185">Reference proteome</keyword>
<accession>A0ABV4JSP1</accession>
<dbReference type="RefSeq" id="WP_371150545.1">
    <property type="nucleotide sequence ID" value="NZ_JBFSOO010000006.1"/>
</dbReference>
<evidence type="ECO:0000313" key="2">
    <source>
        <dbReference type="EMBL" id="MEZ6853772.1"/>
    </source>
</evidence>
<evidence type="ECO:0000256" key="1">
    <source>
        <dbReference type="SAM" id="Phobius"/>
    </source>
</evidence>
<feature type="transmembrane region" description="Helical" evidence="1">
    <location>
        <begin position="76"/>
        <end position="94"/>
    </location>
</feature>
<feature type="transmembrane region" description="Helical" evidence="1">
    <location>
        <begin position="106"/>
        <end position="125"/>
    </location>
</feature>
<feature type="transmembrane region" description="Helical" evidence="1">
    <location>
        <begin position="48"/>
        <end position="69"/>
    </location>
</feature>
<keyword evidence="1" id="KW-1133">Transmembrane helix</keyword>
<keyword evidence="1" id="KW-0812">Transmembrane</keyword>
<gene>
    <name evidence="2" type="ORF">AB2Z07_09540</name>
</gene>
<dbReference type="InterPro" id="IPR025597">
    <property type="entry name" value="DUF4345"/>
</dbReference>
<keyword evidence="1" id="KW-0472">Membrane</keyword>
<sequence>MAEMTPAEMLLLISSIALLPVALAYGLYPKFTMRKLYNIEVRSTNLANITRSIMGLHLAFIIYWMLAFWGFIGAKAALGSLTTFMFGLAFGRTVSWCVDGKANLWLVLYLILEVFLGCTGLFLVLTM</sequence>
<dbReference type="EMBL" id="JBFSOO010000006">
    <property type="protein sequence ID" value="MEZ6853772.1"/>
    <property type="molecule type" value="Genomic_DNA"/>
</dbReference>
<comment type="caution">
    <text evidence="2">The sequence shown here is derived from an EMBL/GenBank/DDBJ whole genome shotgun (WGS) entry which is preliminary data.</text>
</comment>
<evidence type="ECO:0000313" key="3">
    <source>
        <dbReference type="Proteomes" id="UP001568358"/>
    </source>
</evidence>
<name>A0ABV4JSP1_9BACT</name>
<dbReference type="Proteomes" id="UP001568358">
    <property type="component" value="Unassembled WGS sequence"/>
</dbReference>
<proteinExistence type="predicted"/>
<dbReference type="Pfam" id="PF14248">
    <property type="entry name" value="DUF4345"/>
    <property type="match status" value="1"/>
</dbReference>
<protein>
    <submittedName>
        <fullName evidence="2">DUF4345 domain-containing protein</fullName>
    </submittedName>
</protein>
<reference evidence="2 3" key="1">
    <citation type="submission" date="2024-07" db="EMBL/GenBank/DDBJ databases">
        <title>Active virus-host system and metabolic interactions in a Lokiarchaeon culture.</title>
        <authorList>
            <person name="Ponce Toledo R.I."/>
            <person name="Rodrigues Oliveira T."/>
            <person name="Schleper C."/>
        </authorList>
    </citation>
    <scope>NUCLEOTIDE SEQUENCE [LARGE SCALE GENOMIC DNA]</scope>
    <source>
        <strain evidence="2 3">B35</strain>
    </source>
</reference>